<evidence type="ECO:0000259" key="8">
    <source>
        <dbReference type="Pfam" id="PF20684"/>
    </source>
</evidence>
<dbReference type="EMBL" id="MU865930">
    <property type="protein sequence ID" value="KAK4451068.1"/>
    <property type="molecule type" value="Genomic_DNA"/>
</dbReference>
<comment type="caution">
    <text evidence="9">The sequence shown here is derived from an EMBL/GenBank/DDBJ whole genome shotgun (WGS) entry which is preliminary data.</text>
</comment>
<feature type="transmembrane region" description="Helical" evidence="7">
    <location>
        <begin position="101"/>
        <end position="121"/>
    </location>
</feature>
<feature type="transmembrane region" description="Helical" evidence="7">
    <location>
        <begin position="52"/>
        <end position="71"/>
    </location>
</feature>
<evidence type="ECO:0000256" key="6">
    <source>
        <dbReference type="SAM" id="MobiDB-lite"/>
    </source>
</evidence>
<accession>A0AAV9GRZ9</accession>
<keyword evidence="10" id="KW-1185">Reference proteome</keyword>
<proteinExistence type="inferred from homology"/>
<evidence type="ECO:0000313" key="9">
    <source>
        <dbReference type="EMBL" id="KAK4451068.1"/>
    </source>
</evidence>
<feature type="transmembrane region" description="Helical" evidence="7">
    <location>
        <begin position="211"/>
        <end position="229"/>
    </location>
</feature>
<evidence type="ECO:0000256" key="2">
    <source>
        <dbReference type="ARBA" id="ARBA00022692"/>
    </source>
</evidence>
<comment type="similarity">
    <text evidence="5">Belongs to the SAT4 family.</text>
</comment>
<dbReference type="InterPro" id="IPR052337">
    <property type="entry name" value="SAT4-like"/>
</dbReference>
<reference evidence="9" key="2">
    <citation type="submission" date="2023-05" db="EMBL/GenBank/DDBJ databases">
        <authorList>
            <consortium name="Lawrence Berkeley National Laboratory"/>
            <person name="Steindorff A."/>
            <person name="Hensen N."/>
            <person name="Bonometti L."/>
            <person name="Westerberg I."/>
            <person name="Brannstrom I.O."/>
            <person name="Guillou S."/>
            <person name="Cros-Aarteil S."/>
            <person name="Calhoun S."/>
            <person name="Haridas S."/>
            <person name="Kuo A."/>
            <person name="Mondo S."/>
            <person name="Pangilinan J."/>
            <person name="Riley R."/>
            <person name="Labutti K."/>
            <person name="Andreopoulos B."/>
            <person name="Lipzen A."/>
            <person name="Chen C."/>
            <person name="Yanf M."/>
            <person name="Daum C."/>
            <person name="Ng V."/>
            <person name="Clum A."/>
            <person name="Ohm R."/>
            <person name="Martin F."/>
            <person name="Silar P."/>
            <person name="Natvig D."/>
            <person name="Lalanne C."/>
            <person name="Gautier V."/>
            <person name="Ament-Velasquez S.L."/>
            <person name="Kruys A."/>
            <person name="Hutchinson M.I."/>
            <person name="Powell A.J."/>
            <person name="Barry K."/>
            <person name="Miller A.N."/>
            <person name="Grigoriev I.V."/>
            <person name="Debuchy R."/>
            <person name="Gladieux P."/>
            <person name="Thoren M.H."/>
            <person name="Johannesson H."/>
        </authorList>
    </citation>
    <scope>NUCLEOTIDE SEQUENCE</scope>
    <source>
        <strain evidence="9">PSN243</strain>
    </source>
</reference>
<evidence type="ECO:0000256" key="1">
    <source>
        <dbReference type="ARBA" id="ARBA00004141"/>
    </source>
</evidence>
<dbReference type="InterPro" id="IPR049326">
    <property type="entry name" value="Rhodopsin_dom_fungi"/>
</dbReference>
<sequence length="359" mass="39673">MTHPDSPADDPDVFFGQPIIAVAILTIVLSTFAVSLRVWSRAVIRRTFGLEDWLLLFGWLCATAFSAGNLAQLRHGLGGMFSTLSPETMTMYLKTAWSMNIIYALALTSVKISILCLYLRALRYPFVTLATKVLLGIVILTHLWIIASLFTVCVPLEAFWDRTKYQMGVTYCHKFSVYWSHAGINIVTDFLIFLLPLTVLSKLRIPRRQRMALGGVFVLAFLVCIISLVRTLQFIHGLGGLADRGTVIKGCWTMAEVHITVICACLTTINPVLSKWFPGLWTAEVSSSTELEVGQGVDTIGHARGPRRSPEDTEPQVSWDSTTRTWESGSGGSSTVHPGMEEVETEAKGGYKNPTVIDI</sequence>
<dbReference type="PANTHER" id="PTHR33048">
    <property type="entry name" value="PTH11-LIKE INTEGRAL MEMBRANE PROTEIN (AFU_ORTHOLOGUE AFUA_5G11245)"/>
    <property type="match status" value="1"/>
</dbReference>
<dbReference type="AlphaFoldDB" id="A0AAV9GRZ9"/>
<feature type="transmembrane region" description="Helical" evidence="7">
    <location>
        <begin position="178"/>
        <end position="199"/>
    </location>
</feature>
<reference evidence="9" key="1">
    <citation type="journal article" date="2023" name="Mol. Phylogenet. Evol.">
        <title>Genome-scale phylogeny and comparative genomics of the fungal order Sordariales.</title>
        <authorList>
            <person name="Hensen N."/>
            <person name="Bonometti L."/>
            <person name="Westerberg I."/>
            <person name="Brannstrom I.O."/>
            <person name="Guillou S."/>
            <person name="Cros-Aarteil S."/>
            <person name="Calhoun S."/>
            <person name="Haridas S."/>
            <person name="Kuo A."/>
            <person name="Mondo S."/>
            <person name="Pangilinan J."/>
            <person name="Riley R."/>
            <person name="LaButti K."/>
            <person name="Andreopoulos B."/>
            <person name="Lipzen A."/>
            <person name="Chen C."/>
            <person name="Yan M."/>
            <person name="Daum C."/>
            <person name="Ng V."/>
            <person name="Clum A."/>
            <person name="Steindorff A."/>
            <person name="Ohm R.A."/>
            <person name="Martin F."/>
            <person name="Silar P."/>
            <person name="Natvig D.O."/>
            <person name="Lalanne C."/>
            <person name="Gautier V."/>
            <person name="Ament-Velasquez S.L."/>
            <person name="Kruys A."/>
            <person name="Hutchinson M.I."/>
            <person name="Powell A.J."/>
            <person name="Barry K."/>
            <person name="Miller A.N."/>
            <person name="Grigoriev I.V."/>
            <person name="Debuchy R."/>
            <person name="Gladieux P."/>
            <person name="Hiltunen Thoren M."/>
            <person name="Johannesson H."/>
        </authorList>
    </citation>
    <scope>NUCLEOTIDE SEQUENCE</scope>
    <source>
        <strain evidence="9">PSN243</strain>
    </source>
</reference>
<comment type="subcellular location">
    <subcellularLocation>
        <location evidence="1">Membrane</location>
        <topology evidence="1">Multi-pass membrane protein</topology>
    </subcellularLocation>
</comment>
<dbReference type="PANTHER" id="PTHR33048:SF47">
    <property type="entry name" value="INTEGRAL MEMBRANE PROTEIN-RELATED"/>
    <property type="match status" value="1"/>
</dbReference>
<gene>
    <name evidence="9" type="ORF">QBC34DRAFT_402085</name>
</gene>
<feature type="domain" description="Rhodopsin" evidence="8">
    <location>
        <begin position="36"/>
        <end position="275"/>
    </location>
</feature>
<feature type="region of interest" description="Disordered" evidence="6">
    <location>
        <begin position="299"/>
        <end position="359"/>
    </location>
</feature>
<organism evidence="9 10">
    <name type="scientific">Podospora aff. communis PSN243</name>
    <dbReference type="NCBI Taxonomy" id="3040156"/>
    <lineage>
        <taxon>Eukaryota</taxon>
        <taxon>Fungi</taxon>
        <taxon>Dikarya</taxon>
        <taxon>Ascomycota</taxon>
        <taxon>Pezizomycotina</taxon>
        <taxon>Sordariomycetes</taxon>
        <taxon>Sordariomycetidae</taxon>
        <taxon>Sordariales</taxon>
        <taxon>Podosporaceae</taxon>
        <taxon>Podospora</taxon>
    </lineage>
</organism>
<dbReference type="GO" id="GO:0016020">
    <property type="term" value="C:membrane"/>
    <property type="evidence" value="ECO:0007669"/>
    <property type="project" value="UniProtKB-SubCell"/>
</dbReference>
<evidence type="ECO:0000256" key="5">
    <source>
        <dbReference type="ARBA" id="ARBA00038359"/>
    </source>
</evidence>
<keyword evidence="2 7" id="KW-0812">Transmembrane</keyword>
<protein>
    <recommendedName>
        <fullName evidence="8">Rhodopsin domain-containing protein</fullName>
    </recommendedName>
</protein>
<feature type="compositionally biased region" description="Polar residues" evidence="6">
    <location>
        <begin position="315"/>
        <end position="336"/>
    </location>
</feature>
<dbReference type="Proteomes" id="UP001321760">
    <property type="component" value="Unassembled WGS sequence"/>
</dbReference>
<dbReference type="Pfam" id="PF20684">
    <property type="entry name" value="Fung_rhodopsin"/>
    <property type="match status" value="1"/>
</dbReference>
<name>A0AAV9GRZ9_9PEZI</name>
<feature type="transmembrane region" description="Helical" evidence="7">
    <location>
        <begin position="133"/>
        <end position="158"/>
    </location>
</feature>
<keyword evidence="4 7" id="KW-0472">Membrane</keyword>
<keyword evidence="3 7" id="KW-1133">Transmembrane helix</keyword>
<evidence type="ECO:0000256" key="7">
    <source>
        <dbReference type="SAM" id="Phobius"/>
    </source>
</evidence>
<evidence type="ECO:0000256" key="4">
    <source>
        <dbReference type="ARBA" id="ARBA00023136"/>
    </source>
</evidence>
<feature type="transmembrane region" description="Helical" evidence="7">
    <location>
        <begin position="20"/>
        <end position="40"/>
    </location>
</feature>
<evidence type="ECO:0000256" key="3">
    <source>
        <dbReference type="ARBA" id="ARBA00022989"/>
    </source>
</evidence>
<evidence type="ECO:0000313" key="10">
    <source>
        <dbReference type="Proteomes" id="UP001321760"/>
    </source>
</evidence>